<dbReference type="CDD" id="cd06267">
    <property type="entry name" value="PBP1_LacI_sugar_binding-like"/>
    <property type="match status" value="1"/>
</dbReference>
<dbReference type="Pfam" id="PF13377">
    <property type="entry name" value="Peripla_BP_3"/>
    <property type="match status" value="1"/>
</dbReference>
<organism evidence="5 6">
    <name type="scientific">Snuella lapsa</name>
    <dbReference type="NCBI Taxonomy" id="870481"/>
    <lineage>
        <taxon>Bacteria</taxon>
        <taxon>Pseudomonadati</taxon>
        <taxon>Bacteroidota</taxon>
        <taxon>Flavobacteriia</taxon>
        <taxon>Flavobacteriales</taxon>
        <taxon>Flavobacteriaceae</taxon>
        <taxon>Snuella</taxon>
    </lineage>
</organism>
<evidence type="ECO:0000313" key="5">
    <source>
        <dbReference type="EMBL" id="GAA3572137.1"/>
    </source>
</evidence>
<keyword evidence="1" id="KW-0805">Transcription regulation</keyword>
<feature type="domain" description="HTH lacI-type" evidence="4">
    <location>
        <begin position="5"/>
        <end position="59"/>
    </location>
</feature>
<evidence type="ECO:0000256" key="1">
    <source>
        <dbReference type="ARBA" id="ARBA00023015"/>
    </source>
</evidence>
<comment type="caution">
    <text evidence="5">The sequence shown here is derived from an EMBL/GenBank/DDBJ whole genome shotgun (WGS) entry which is preliminary data.</text>
</comment>
<protein>
    <submittedName>
        <fullName evidence="5">LacI family DNA-binding transcriptional regulator</fullName>
    </submittedName>
</protein>
<dbReference type="InterPro" id="IPR010982">
    <property type="entry name" value="Lambda_DNA-bd_dom_sf"/>
</dbReference>
<sequence>MDKKITIYDLAKVLNVSPATISRALNDHPSISFSTKKRIVSYAQSSGYRINKFAANLSKQKSNTIGVIVPKLNSPFMSAALSGIEKIANEHNYNLIISQSLESEQKEKLNAKTLYDSGVDALMVSLAHETANYEHFDIFREQKIPLLFFDRVDYLPNCPTILIDNKQAGFDATEHLILQGCKNILHVSGYLKRNVYSDRFNGFKDALHKHKIEFNPYNLFETDLDPQKIDFVMDHIKNAKESFDGIFFANDAMAVACIQTLLKEGVRIPEDIKIIGFNNNPVSEIIQPNLSTVNYPGYELGVLAGQSIISHLKGNINIQSAESILLKHKLIVRTSSLKNNVK</sequence>
<dbReference type="GO" id="GO:0003677">
    <property type="term" value="F:DNA binding"/>
    <property type="evidence" value="ECO:0007669"/>
    <property type="project" value="UniProtKB-KW"/>
</dbReference>
<dbReference type="SMART" id="SM00354">
    <property type="entry name" value="HTH_LACI"/>
    <property type="match status" value="1"/>
</dbReference>
<evidence type="ECO:0000313" key="6">
    <source>
        <dbReference type="Proteomes" id="UP001500954"/>
    </source>
</evidence>
<reference evidence="6" key="1">
    <citation type="journal article" date="2019" name="Int. J. Syst. Evol. Microbiol.">
        <title>The Global Catalogue of Microorganisms (GCM) 10K type strain sequencing project: providing services to taxonomists for standard genome sequencing and annotation.</title>
        <authorList>
            <consortium name="The Broad Institute Genomics Platform"/>
            <consortium name="The Broad Institute Genome Sequencing Center for Infectious Disease"/>
            <person name="Wu L."/>
            <person name="Ma J."/>
        </authorList>
    </citation>
    <scope>NUCLEOTIDE SEQUENCE [LARGE SCALE GENOMIC DNA]</scope>
    <source>
        <strain evidence="6">JCM 17111</strain>
    </source>
</reference>
<evidence type="ECO:0000256" key="3">
    <source>
        <dbReference type="ARBA" id="ARBA00023163"/>
    </source>
</evidence>
<dbReference type="InterPro" id="IPR028082">
    <property type="entry name" value="Peripla_BP_I"/>
</dbReference>
<dbReference type="PANTHER" id="PTHR30146">
    <property type="entry name" value="LACI-RELATED TRANSCRIPTIONAL REPRESSOR"/>
    <property type="match status" value="1"/>
</dbReference>
<proteinExistence type="predicted"/>
<dbReference type="Proteomes" id="UP001500954">
    <property type="component" value="Unassembled WGS sequence"/>
</dbReference>
<dbReference type="InterPro" id="IPR000843">
    <property type="entry name" value="HTH_LacI"/>
</dbReference>
<gene>
    <name evidence="5" type="ORF">GCM10022395_21860</name>
</gene>
<dbReference type="CDD" id="cd01392">
    <property type="entry name" value="HTH_LacI"/>
    <property type="match status" value="1"/>
</dbReference>
<dbReference type="Pfam" id="PF00356">
    <property type="entry name" value="LacI"/>
    <property type="match status" value="1"/>
</dbReference>
<keyword evidence="3" id="KW-0804">Transcription</keyword>
<dbReference type="Gene3D" id="3.40.50.2300">
    <property type="match status" value="2"/>
</dbReference>
<dbReference type="PROSITE" id="PS50932">
    <property type="entry name" value="HTH_LACI_2"/>
    <property type="match status" value="1"/>
</dbReference>
<name>A0ABP6XXI7_9FLAO</name>
<keyword evidence="6" id="KW-1185">Reference proteome</keyword>
<accession>A0ABP6XXI7</accession>
<dbReference type="SUPFAM" id="SSF53822">
    <property type="entry name" value="Periplasmic binding protein-like I"/>
    <property type="match status" value="1"/>
</dbReference>
<dbReference type="SUPFAM" id="SSF47413">
    <property type="entry name" value="lambda repressor-like DNA-binding domains"/>
    <property type="match status" value="1"/>
</dbReference>
<dbReference type="InterPro" id="IPR046335">
    <property type="entry name" value="LacI/GalR-like_sensor"/>
</dbReference>
<dbReference type="RefSeq" id="WP_345006086.1">
    <property type="nucleotide sequence ID" value="NZ_BAABCY010000061.1"/>
</dbReference>
<evidence type="ECO:0000259" key="4">
    <source>
        <dbReference type="PROSITE" id="PS50932"/>
    </source>
</evidence>
<dbReference type="EMBL" id="BAABCY010000061">
    <property type="protein sequence ID" value="GAA3572137.1"/>
    <property type="molecule type" value="Genomic_DNA"/>
</dbReference>
<dbReference type="Gene3D" id="1.10.260.40">
    <property type="entry name" value="lambda repressor-like DNA-binding domains"/>
    <property type="match status" value="1"/>
</dbReference>
<keyword evidence="2 5" id="KW-0238">DNA-binding</keyword>
<evidence type="ECO:0000256" key="2">
    <source>
        <dbReference type="ARBA" id="ARBA00023125"/>
    </source>
</evidence>
<dbReference type="PANTHER" id="PTHR30146:SF109">
    <property type="entry name" value="HTH-TYPE TRANSCRIPTIONAL REGULATOR GALS"/>
    <property type="match status" value="1"/>
</dbReference>